<keyword evidence="3" id="KW-1185">Reference proteome</keyword>
<gene>
    <name evidence="2" type="ORF">AEAE_0383</name>
</gene>
<name>A0A261FA27_9BIFI</name>
<evidence type="ECO:0000313" key="3">
    <source>
        <dbReference type="Proteomes" id="UP000228976"/>
    </source>
</evidence>
<feature type="region of interest" description="Disordered" evidence="1">
    <location>
        <begin position="1"/>
        <end position="24"/>
    </location>
</feature>
<protein>
    <submittedName>
        <fullName evidence="2">Septum formation initiator family protein</fullName>
    </submittedName>
</protein>
<dbReference type="Pfam" id="PF04417">
    <property type="entry name" value="DUF501"/>
    <property type="match status" value="2"/>
</dbReference>
<accession>A0A261FA27</accession>
<dbReference type="EMBL" id="MWWU01000002">
    <property type="protein sequence ID" value="OZG55895.1"/>
    <property type="molecule type" value="Genomic_DNA"/>
</dbReference>
<dbReference type="PANTHER" id="PTHR37163">
    <property type="entry name" value="CONSERVED PROTEIN"/>
    <property type="match status" value="1"/>
</dbReference>
<organism evidence="2 3">
    <name type="scientific">Aeriscardovia aeriphila</name>
    <dbReference type="NCBI Taxonomy" id="218139"/>
    <lineage>
        <taxon>Bacteria</taxon>
        <taxon>Bacillati</taxon>
        <taxon>Actinomycetota</taxon>
        <taxon>Actinomycetes</taxon>
        <taxon>Bifidobacteriales</taxon>
        <taxon>Bifidobacteriaceae</taxon>
        <taxon>Aeriscardovia</taxon>
    </lineage>
</organism>
<dbReference type="InterPro" id="IPR007511">
    <property type="entry name" value="DUF501"/>
</dbReference>
<dbReference type="AlphaFoldDB" id="A0A261FA27"/>
<proteinExistence type="predicted"/>
<dbReference type="PANTHER" id="PTHR37163:SF1">
    <property type="entry name" value="DUF501 DOMAIN-CONTAINING PROTEIN"/>
    <property type="match status" value="1"/>
</dbReference>
<comment type="caution">
    <text evidence="2">The sequence shown here is derived from an EMBL/GenBank/DDBJ whole genome shotgun (WGS) entry which is preliminary data.</text>
</comment>
<evidence type="ECO:0000256" key="1">
    <source>
        <dbReference type="SAM" id="MobiDB-lite"/>
    </source>
</evidence>
<reference evidence="2 3" key="1">
    <citation type="journal article" date="2017" name="BMC Genomics">
        <title>Comparative genomic and phylogenomic analyses of the Bifidobacteriaceae family.</title>
        <authorList>
            <person name="Lugli G.A."/>
            <person name="Milani C."/>
            <person name="Turroni F."/>
            <person name="Duranti S."/>
            <person name="Mancabelli L."/>
            <person name="Mangifesta M."/>
            <person name="Ferrario C."/>
            <person name="Modesto M."/>
            <person name="Mattarelli P."/>
            <person name="Jiri K."/>
            <person name="van Sinderen D."/>
            <person name="Ventura M."/>
        </authorList>
    </citation>
    <scope>NUCLEOTIDE SEQUENCE [LARGE SCALE GENOMIC DNA]</scope>
    <source>
        <strain evidence="2 3">LMG 21773</strain>
    </source>
</reference>
<evidence type="ECO:0000313" key="2">
    <source>
        <dbReference type="EMBL" id="OZG55895.1"/>
    </source>
</evidence>
<sequence length="270" mass="29042">MPTEDELAMNEGSAVRSEMTEAKADPATLDPATLMNDVPHLSEDDLRICRSRAQQLLAERASQADIAVVTEQLGRYPRGFISVAARCQQCGTPLVVATRPLITERVKHPTPFPTTFYLTSPEAVKAASHLESAGVMVELQELYGEEATAGEAAAAQASGAAASDAVETADSGEAQGDNLERHRQYVCAHEMYLAVRNELARELGDSQEHILNISAGGMPTRVKCLHALVGHALAMGPGVNPVGDEALHRMKHEFDPAVCRCTLKVADFER</sequence>
<dbReference type="Proteomes" id="UP000228976">
    <property type="component" value="Unassembled WGS sequence"/>
</dbReference>